<keyword evidence="6 14" id="KW-0812">Transmembrane</keyword>
<comment type="similarity">
    <text evidence="2 15">Belongs to the mitochondrial carrier (TC 2.A.29) family.</text>
</comment>
<evidence type="ECO:0000256" key="4">
    <source>
        <dbReference type="ARBA" id="ARBA00022448"/>
    </source>
</evidence>
<feature type="transmembrane region" description="Helical" evidence="16">
    <location>
        <begin position="266"/>
        <end position="286"/>
    </location>
</feature>
<evidence type="ECO:0000256" key="5">
    <source>
        <dbReference type="ARBA" id="ARBA00022449"/>
    </source>
</evidence>
<evidence type="ECO:0000256" key="10">
    <source>
        <dbReference type="ARBA" id="ARBA00023128"/>
    </source>
</evidence>
<evidence type="ECO:0000256" key="8">
    <source>
        <dbReference type="ARBA" id="ARBA00022792"/>
    </source>
</evidence>
<dbReference type="InterPro" id="IPR002113">
    <property type="entry name" value="ADT_euk_type"/>
</dbReference>
<dbReference type="PROSITE" id="PS50920">
    <property type="entry name" value="SOLCAR"/>
    <property type="match status" value="3"/>
</dbReference>
<evidence type="ECO:0000313" key="18">
    <source>
        <dbReference type="Proteomes" id="UP000054937"/>
    </source>
</evidence>
<organism evidence="17 18">
    <name type="scientific">Pseudocohnilembus persalinus</name>
    <name type="common">Ciliate</name>
    <dbReference type="NCBI Taxonomy" id="266149"/>
    <lineage>
        <taxon>Eukaryota</taxon>
        <taxon>Sar</taxon>
        <taxon>Alveolata</taxon>
        <taxon>Ciliophora</taxon>
        <taxon>Intramacronucleata</taxon>
        <taxon>Oligohymenophorea</taxon>
        <taxon>Scuticociliatia</taxon>
        <taxon>Philasterida</taxon>
        <taxon>Pseudocohnilembidae</taxon>
        <taxon>Pseudocohnilembus</taxon>
    </lineage>
</organism>
<dbReference type="PANTHER" id="PTHR45635">
    <property type="entry name" value="ADP,ATP CARRIER PROTEIN 1-RELATED-RELATED"/>
    <property type="match status" value="1"/>
</dbReference>
<comment type="caution">
    <text evidence="17">The sequence shown here is derived from an EMBL/GenBank/DDBJ whole genome shotgun (WGS) entry which is preliminary data.</text>
</comment>
<evidence type="ECO:0000256" key="11">
    <source>
        <dbReference type="ARBA" id="ARBA00023136"/>
    </source>
</evidence>
<evidence type="ECO:0000256" key="14">
    <source>
        <dbReference type="PROSITE-ProRule" id="PRU00282"/>
    </source>
</evidence>
<dbReference type="InterPro" id="IPR002067">
    <property type="entry name" value="MCP"/>
</dbReference>
<dbReference type="GO" id="GO:0005743">
    <property type="term" value="C:mitochondrial inner membrane"/>
    <property type="evidence" value="ECO:0007669"/>
    <property type="project" value="UniProtKB-SubCell"/>
</dbReference>
<dbReference type="GO" id="GO:1990544">
    <property type="term" value="P:mitochondrial ATP transmembrane transport"/>
    <property type="evidence" value="ECO:0007669"/>
    <property type="project" value="InterPro"/>
</dbReference>
<feature type="repeat" description="Solcar" evidence="14">
    <location>
        <begin position="110"/>
        <end position="198"/>
    </location>
</feature>
<keyword evidence="9 16" id="KW-1133">Transmembrane helix</keyword>
<comment type="function">
    <text evidence="13">ADP:ATP antiporter that mediates import of ADP into the mitochondrial matrix for ATP synthesis, and export of ATP out to fuel the cell. Cycles between the cytoplasmic-open state (c-state) and the matrix-open state (m-state): operates by the alternating access mechanism with a single substrate-binding site intermittently exposed to either the cytosolic (c-state) or matrix (m-state) side of the inner mitochondrial membrane.</text>
</comment>
<dbReference type="PRINTS" id="PR00927">
    <property type="entry name" value="ADPTRNSLCASE"/>
</dbReference>
<feature type="repeat" description="Solcar" evidence="14">
    <location>
        <begin position="206"/>
        <end position="292"/>
    </location>
</feature>
<feature type="repeat" description="Solcar" evidence="14">
    <location>
        <begin position="8"/>
        <end position="98"/>
    </location>
</feature>
<comment type="subcellular location">
    <subcellularLocation>
        <location evidence="16">Membrane</location>
        <topology evidence="16">Multi-pass membrane protein</topology>
    </subcellularLocation>
    <subcellularLocation>
        <location evidence="1">Mitochondrion inner membrane</location>
        <topology evidence="1">Multi-pass membrane protein</topology>
    </subcellularLocation>
</comment>
<evidence type="ECO:0000256" key="13">
    <source>
        <dbReference type="ARBA" id="ARBA00045250"/>
    </source>
</evidence>
<evidence type="ECO:0000256" key="9">
    <source>
        <dbReference type="ARBA" id="ARBA00022989"/>
    </source>
</evidence>
<evidence type="ECO:0000313" key="17">
    <source>
        <dbReference type="EMBL" id="KRX06805.1"/>
    </source>
</evidence>
<evidence type="ECO:0000256" key="6">
    <source>
        <dbReference type="ARBA" id="ARBA00022692"/>
    </source>
</evidence>
<evidence type="ECO:0000256" key="12">
    <source>
        <dbReference type="ARBA" id="ARBA00024143"/>
    </source>
</evidence>
<keyword evidence="10" id="KW-0496">Mitochondrion</keyword>
<keyword evidence="7" id="KW-0677">Repeat</keyword>
<protein>
    <recommendedName>
        <fullName evidence="16">ADP/ATP translocase</fullName>
    </recommendedName>
    <alternativeName>
        <fullName evidence="16">ADP,ATP carrier protein</fullName>
    </alternativeName>
</protein>
<keyword evidence="18" id="KW-1185">Reference proteome</keyword>
<feature type="transmembrane region" description="Helical" evidence="16">
    <location>
        <begin position="169"/>
        <end position="191"/>
    </location>
</feature>
<sequence>MSQEKQRKQFLLDFLSGGTSGVISKTVCAPIERVKILLQTQSVNSKLKQPYNGIIDCFVKCVKHEGFLSLWRGNGINCLRYFPTQALNFSFKEFMFKQFPKVDPDKERKKFILYNFLAGGSAGCITITFLYPLDFARTRISADIGTKSRIYNGLKDCLRKNYQEGGVRALYQGFTLACFGLFLYRGCYFGIYDAGKELILTDGRSDKFIWRYFYAQIVVITSEFLTYPFDTIKRKIMLQNFKNKTFKNSFDCAQRTYKKVGINGFFTGYATNIIRSFGSSLTLVLFDEFKKHHKKLD</sequence>
<comment type="catalytic activity">
    <reaction evidence="12">
        <text>ADP(in) + ATP(out) = ADP(out) + ATP(in)</text>
        <dbReference type="Rhea" id="RHEA:34999"/>
        <dbReference type="ChEBI" id="CHEBI:30616"/>
        <dbReference type="ChEBI" id="CHEBI:456216"/>
    </reaction>
    <physiologicalReaction direction="left-to-right" evidence="12">
        <dbReference type="Rhea" id="RHEA:35000"/>
    </physiologicalReaction>
</comment>
<gene>
    <name evidence="17" type="ORF">PPERSA_11450</name>
</gene>
<evidence type="ECO:0000256" key="3">
    <source>
        <dbReference type="ARBA" id="ARBA00011245"/>
    </source>
</evidence>
<dbReference type="Gene3D" id="1.50.40.10">
    <property type="entry name" value="Mitochondrial carrier domain"/>
    <property type="match status" value="1"/>
</dbReference>
<keyword evidence="5" id="KW-0050">Antiport</keyword>
<evidence type="ECO:0000256" key="2">
    <source>
        <dbReference type="ARBA" id="ARBA00006375"/>
    </source>
</evidence>
<reference evidence="17 18" key="1">
    <citation type="journal article" date="2015" name="Sci. Rep.">
        <title>Genome of the facultative scuticociliatosis pathogen Pseudocohnilembus persalinus provides insight into its virulence through horizontal gene transfer.</title>
        <authorList>
            <person name="Xiong J."/>
            <person name="Wang G."/>
            <person name="Cheng J."/>
            <person name="Tian M."/>
            <person name="Pan X."/>
            <person name="Warren A."/>
            <person name="Jiang C."/>
            <person name="Yuan D."/>
            <person name="Miao W."/>
        </authorList>
    </citation>
    <scope>NUCLEOTIDE SEQUENCE [LARGE SCALE GENOMIC DNA]</scope>
    <source>
        <strain evidence="17">36N120E</strain>
    </source>
</reference>
<dbReference type="Proteomes" id="UP000054937">
    <property type="component" value="Unassembled WGS sequence"/>
</dbReference>
<dbReference type="GO" id="GO:0140021">
    <property type="term" value="P:mitochondrial ADP transmembrane transport"/>
    <property type="evidence" value="ECO:0007669"/>
    <property type="project" value="InterPro"/>
</dbReference>
<dbReference type="InParanoid" id="A0A0V0QY51"/>
<dbReference type="GO" id="GO:0005471">
    <property type="term" value="F:ATP:ADP antiporter activity"/>
    <property type="evidence" value="ECO:0007669"/>
    <property type="project" value="UniProtKB-UniRule"/>
</dbReference>
<dbReference type="PANTHER" id="PTHR45635:SF14">
    <property type="entry name" value="ADP_ATP TRANSLOCASE"/>
    <property type="match status" value="1"/>
</dbReference>
<keyword evidence="4 15" id="KW-0813">Transport</keyword>
<dbReference type="Pfam" id="PF00153">
    <property type="entry name" value="Mito_carr"/>
    <property type="match status" value="3"/>
</dbReference>
<comment type="subunit">
    <text evidence="3 16">Monomer.</text>
</comment>
<keyword evidence="11 14" id="KW-0472">Membrane</keyword>
<evidence type="ECO:0000256" key="1">
    <source>
        <dbReference type="ARBA" id="ARBA00004448"/>
    </source>
</evidence>
<keyword evidence="8" id="KW-0999">Mitochondrion inner membrane</keyword>
<accession>A0A0V0QY51</accession>
<dbReference type="InterPro" id="IPR018108">
    <property type="entry name" value="MCP_transmembrane"/>
</dbReference>
<dbReference type="AlphaFoldDB" id="A0A0V0QY51"/>
<evidence type="ECO:0000256" key="15">
    <source>
        <dbReference type="RuleBase" id="RU000488"/>
    </source>
</evidence>
<proteinExistence type="inferred from homology"/>
<evidence type="ECO:0000256" key="7">
    <source>
        <dbReference type="ARBA" id="ARBA00022737"/>
    </source>
</evidence>
<feature type="transmembrane region" description="Helical" evidence="16">
    <location>
        <begin position="111"/>
        <end position="131"/>
    </location>
</feature>
<evidence type="ECO:0000256" key="16">
    <source>
        <dbReference type="RuleBase" id="RU368008"/>
    </source>
</evidence>
<dbReference type="SUPFAM" id="SSF103506">
    <property type="entry name" value="Mitochondrial carrier"/>
    <property type="match status" value="1"/>
</dbReference>
<dbReference type="InterPro" id="IPR023395">
    <property type="entry name" value="MCP_dom_sf"/>
</dbReference>
<name>A0A0V0QY51_PSEPJ</name>
<comment type="caution">
    <text evidence="16">Lacks conserved residue(s) required for the propagation of feature annotation.</text>
</comment>
<dbReference type="PRINTS" id="PR00926">
    <property type="entry name" value="MITOCARRIER"/>
</dbReference>
<comment type="function">
    <text evidence="16">Catalyzes the exchange of ADP and ATP across the membrane.</text>
</comment>
<dbReference type="EMBL" id="LDAU01000091">
    <property type="protein sequence ID" value="KRX06805.1"/>
    <property type="molecule type" value="Genomic_DNA"/>
</dbReference>
<dbReference type="OrthoDB" id="270584at2759"/>